<protein>
    <recommendedName>
        <fullName evidence="1">Glycosyl transferase family 1 domain-containing protein</fullName>
    </recommendedName>
</protein>
<reference evidence="2" key="2">
    <citation type="submission" date="2020-09" db="EMBL/GenBank/DDBJ databases">
        <authorList>
            <person name="Sun Q."/>
            <person name="Kim S."/>
        </authorList>
    </citation>
    <scope>NUCLEOTIDE SEQUENCE</scope>
    <source>
        <strain evidence="2">KCTC 12870</strain>
    </source>
</reference>
<dbReference type="GO" id="GO:0016757">
    <property type="term" value="F:glycosyltransferase activity"/>
    <property type="evidence" value="ECO:0007669"/>
    <property type="project" value="InterPro"/>
</dbReference>
<dbReference type="PANTHER" id="PTHR12526">
    <property type="entry name" value="GLYCOSYLTRANSFERASE"/>
    <property type="match status" value="1"/>
</dbReference>
<sequence length="257" mass="29218">MAWRLYQKRILQNANCLHATADIEMQHLRNLGIKAPIAVIPNGVEIISNERLEQLNVERKHRAHPEIRTLLFLGRIQKVKGLTNLVKAWAKVRQPGWRIQIVGPEEDNHQSEIERLARRLGVLQDISFTGPQSNEAKWKTYHDADIFVLPTYTENFGLTVAEALGCETPVITTKGAPWKEISTNSCGWWVDIGVDPLASAMLEAMNLTDHQRKEMGRRGRQMVLEKYGWTGIARQINEVYSWLSGQSTMPTCVKRAA</sequence>
<proteinExistence type="predicted"/>
<dbReference type="Pfam" id="PF00534">
    <property type="entry name" value="Glycos_transf_1"/>
    <property type="match status" value="1"/>
</dbReference>
<feature type="domain" description="Glycosyl transferase family 1" evidence="1">
    <location>
        <begin position="60"/>
        <end position="221"/>
    </location>
</feature>
<reference evidence="2" key="1">
    <citation type="journal article" date="2014" name="Int. J. Syst. Evol. Microbiol.">
        <title>Complete genome sequence of Corynebacterium casei LMG S-19264T (=DSM 44701T), isolated from a smear-ripened cheese.</title>
        <authorList>
            <consortium name="US DOE Joint Genome Institute (JGI-PGF)"/>
            <person name="Walter F."/>
            <person name="Albersmeier A."/>
            <person name="Kalinowski J."/>
            <person name="Ruckert C."/>
        </authorList>
    </citation>
    <scope>NUCLEOTIDE SEQUENCE</scope>
    <source>
        <strain evidence="2">KCTC 12870</strain>
    </source>
</reference>
<dbReference type="PANTHER" id="PTHR12526:SF637">
    <property type="entry name" value="GLYCOSYLTRANSFERASE EPSF-RELATED"/>
    <property type="match status" value="1"/>
</dbReference>
<name>A0A8J3DH11_9BACT</name>
<dbReference type="Gene3D" id="3.40.50.2000">
    <property type="entry name" value="Glycogen Phosphorylase B"/>
    <property type="match status" value="2"/>
</dbReference>
<accession>A0A8J3DH11</accession>
<dbReference type="InterPro" id="IPR001296">
    <property type="entry name" value="Glyco_trans_1"/>
</dbReference>
<dbReference type="EMBL" id="BMXG01000002">
    <property type="protein sequence ID" value="GHB91990.1"/>
    <property type="molecule type" value="Genomic_DNA"/>
</dbReference>
<dbReference type="Proteomes" id="UP000642829">
    <property type="component" value="Unassembled WGS sequence"/>
</dbReference>
<evidence type="ECO:0000313" key="3">
    <source>
        <dbReference type="Proteomes" id="UP000642829"/>
    </source>
</evidence>
<organism evidence="2 3">
    <name type="scientific">Cerasicoccus arenae</name>
    <dbReference type="NCBI Taxonomy" id="424488"/>
    <lineage>
        <taxon>Bacteria</taxon>
        <taxon>Pseudomonadati</taxon>
        <taxon>Verrucomicrobiota</taxon>
        <taxon>Opitutia</taxon>
        <taxon>Puniceicoccales</taxon>
        <taxon>Cerasicoccaceae</taxon>
        <taxon>Cerasicoccus</taxon>
    </lineage>
</organism>
<dbReference type="AlphaFoldDB" id="A0A8J3DH11"/>
<keyword evidence="3" id="KW-1185">Reference proteome</keyword>
<comment type="caution">
    <text evidence="2">The sequence shown here is derived from an EMBL/GenBank/DDBJ whole genome shotgun (WGS) entry which is preliminary data.</text>
</comment>
<dbReference type="SUPFAM" id="SSF53756">
    <property type="entry name" value="UDP-Glycosyltransferase/glycogen phosphorylase"/>
    <property type="match status" value="1"/>
</dbReference>
<evidence type="ECO:0000259" key="1">
    <source>
        <dbReference type="Pfam" id="PF00534"/>
    </source>
</evidence>
<gene>
    <name evidence="2" type="ORF">GCM10007047_03690</name>
</gene>
<evidence type="ECO:0000313" key="2">
    <source>
        <dbReference type="EMBL" id="GHB91990.1"/>
    </source>
</evidence>